<keyword evidence="3" id="KW-0238">DNA-binding</keyword>
<dbReference type="GO" id="GO:0003700">
    <property type="term" value="F:DNA-binding transcription factor activity"/>
    <property type="evidence" value="ECO:0007669"/>
    <property type="project" value="InterPro"/>
</dbReference>
<protein>
    <submittedName>
        <fullName evidence="6">LysR family transcriptional regulator</fullName>
    </submittedName>
</protein>
<dbReference type="Proteomes" id="UP000237381">
    <property type="component" value="Unassembled WGS sequence"/>
</dbReference>
<dbReference type="InterPro" id="IPR036388">
    <property type="entry name" value="WH-like_DNA-bd_sf"/>
</dbReference>
<dbReference type="Pfam" id="PF00126">
    <property type="entry name" value="HTH_1"/>
    <property type="match status" value="1"/>
</dbReference>
<dbReference type="EMBL" id="PQGA01000002">
    <property type="protein sequence ID" value="POR54786.1"/>
    <property type="molecule type" value="Genomic_DNA"/>
</dbReference>
<proteinExistence type="inferred from homology"/>
<name>A0A2S4MJ61_9BURK</name>
<sequence length="302" mass="32947">MDRLQAMTAFLSVVDTGGFAAAARKLKVSPSVVTRIVSELEDTLGVRLLTRTTRVVRVTEAGAAYAESCRRILSDIEQADHAVAGSLEVPRGLLSITASVLFGRIFVMPVVLEYLRAYDEADVRCWFLDRVVNLIDEGIDVGVRIGELADSSMQAVRVGSVRRVVVASPDYLEKHGVPPRPDQLEGHVLITVSGASSLPEWRFGAGAPRMTAQKRARLSTTTNDSAISAAIDGFGLTQALSYQVARQLEAGQLQVVMADYEPQPLPIHVLHREGRHATRKVRAFLDLAIERLRANASLNPLR</sequence>
<reference evidence="6 7" key="1">
    <citation type="submission" date="2018-01" db="EMBL/GenBank/DDBJ databases">
        <title>Genomic Encyclopedia of Type Strains, Phase III (KMG-III): the genomes of soil and plant-associated and newly described type strains.</title>
        <authorList>
            <person name="Whitman W."/>
        </authorList>
    </citation>
    <scope>NUCLEOTIDE SEQUENCE [LARGE SCALE GENOMIC DNA]</scope>
    <source>
        <strain evidence="6 7">JCM 18070</strain>
    </source>
</reference>
<feature type="domain" description="HTH lysR-type" evidence="5">
    <location>
        <begin position="1"/>
        <end position="59"/>
    </location>
</feature>
<gene>
    <name evidence="6" type="ORF">B0G62_102396</name>
</gene>
<dbReference type="InterPro" id="IPR000847">
    <property type="entry name" value="LysR_HTH_N"/>
</dbReference>
<dbReference type="SUPFAM" id="SSF46785">
    <property type="entry name" value="Winged helix' DNA-binding domain"/>
    <property type="match status" value="1"/>
</dbReference>
<keyword evidence="2" id="KW-0805">Transcription regulation</keyword>
<dbReference type="InterPro" id="IPR058163">
    <property type="entry name" value="LysR-type_TF_proteobact-type"/>
</dbReference>
<dbReference type="CDD" id="cd08471">
    <property type="entry name" value="PBP2_CrgA_like_2"/>
    <property type="match status" value="1"/>
</dbReference>
<dbReference type="GO" id="GO:0043565">
    <property type="term" value="F:sequence-specific DNA binding"/>
    <property type="evidence" value="ECO:0007669"/>
    <property type="project" value="TreeGrafter"/>
</dbReference>
<accession>A0A2S4MJ61</accession>
<dbReference type="InterPro" id="IPR005119">
    <property type="entry name" value="LysR_subst-bd"/>
</dbReference>
<dbReference type="FunFam" id="1.10.10.10:FF:000001">
    <property type="entry name" value="LysR family transcriptional regulator"/>
    <property type="match status" value="1"/>
</dbReference>
<dbReference type="AlphaFoldDB" id="A0A2S4MJ61"/>
<dbReference type="PROSITE" id="PS50931">
    <property type="entry name" value="HTH_LYSR"/>
    <property type="match status" value="1"/>
</dbReference>
<dbReference type="Pfam" id="PF03466">
    <property type="entry name" value="LysR_substrate"/>
    <property type="match status" value="1"/>
</dbReference>
<dbReference type="RefSeq" id="WP_103703323.1">
    <property type="nucleotide sequence ID" value="NZ_PQGA01000002.1"/>
</dbReference>
<comment type="caution">
    <text evidence="6">The sequence shown here is derived from an EMBL/GenBank/DDBJ whole genome shotgun (WGS) entry which is preliminary data.</text>
</comment>
<dbReference type="OrthoDB" id="9786526at2"/>
<evidence type="ECO:0000313" key="7">
    <source>
        <dbReference type="Proteomes" id="UP000237381"/>
    </source>
</evidence>
<dbReference type="Gene3D" id="1.10.10.10">
    <property type="entry name" value="Winged helix-like DNA-binding domain superfamily/Winged helix DNA-binding domain"/>
    <property type="match status" value="1"/>
</dbReference>
<dbReference type="PANTHER" id="PTHR30537">
    <property type="entry name" value="HTH-TYPE TRANSCRIPTIONAL REGULATOR"/>
    <property type="match status" value="1"/>
</dbReference>
<dbReference type="Gene3D" id="3.40.190.290">
    <property type="match status" value="1"/>
</dbReference>
<evidence type="ECO:0000259" key="5">
    <source>
        <dbReference type="PROSITE" id="PS50931"/>
    </source>
</evidence>
<evidence type="ECO:0000313" key="6">
    <source>
        <dbReference type="EMBL" id="POR54786.1"/>
    </source>
</evidence>
<evidence type="ECO:0000256" key="1">
    <source>
        <dbReference type="ARBA" id="ARBA00009437"/>
    </source>
</evidence>
<dbReference type="SUPFAM" id="SSF53850">
    <property type="entry name" value="Periplasmic binding protein-like II"/>
    <property type="match status" value="1"/>
</dbReference>
<keyword evidence="4" id="KW-0804">Transcription</keyword>
<comment type="similarity">
    <text evidence="1">Belongs to the LysR transcriptional regulatory family.</text>
</comment>
<evidence type="ECO:0000256" key="4">
    <source>
        <dbReference type="ARBA" id="ARBA00023163"/>
    </source>
</evidence>
<dbReference type="PANTHER" id="PTHR30537:SF5">
    <property type="entry name" value="HTH-TYPE TRANSCRIPTIONAL ACTIVATOR TTDR-RELATED"/>
    <property type="match status" value="1"/>
</dbReference>
<evidence type="ECO:0000256" key="2">
    <source>
        <dbReference type="ARBA" id="ARBA00023015"/>
    </source>
</evidence>
<organism evidence="6 7">
    <name type="scientific">Paraburkholderia eburnea</name>
    <dbReference type="NCBI Taxonomy" id="1189126"/>
    <lineage>
        <taxon>Bacteria</taxon>
        <taxon>Pseudomonadati</taxon>
        <taxon>Pseudomonadota</taxon>
        <taxon>Betaproteobacteria</taxon>
        <taxon>Burkholderiales</taxon>
        <taxon>Burkholderiaceae</taxon>
        <taxon>Paraburkholderia</taxon>
    </lineage>
</organism>
<keyword evidence="7" id="KW-1185">Reference proteome</keyword>
<dbReference type="InterPro" id="IPR036390">
    <property type="entry name" value="WH_DNA-bd_sf"/>
</dbReference>
<evidence type="ECO:0000256" key="3">
    <source>
        <dbReference type="ARBA" id="ARBA00023125"/>
    </source>
</evidence>
<dbReference type="GO" id="GO:0006351">
    <property type="term" value="P:DNA-templated transcription"/>
    <property type="evidence" value="ECO:0007669"/>
    <property type="project" value="TreeGrafter"/>
</dbReference>